<dbReference type="WBParaSite" id="PS1159_v2.g1462.t1">
    <property type="protein sequence ID" value="PS1159_v2.g1462.t1"/>
    <property type="gene ID" value="PS1159_v2.g1462"/>
</dbReference>
<reference evidence="2" key="1">
    <citation type="submission" date="2022-11" db="UniProtKB">
        <authorList>
            <consortium name="WormBaseParasite"/>
        </authorList>
    </citation>
    <scope>IDENTIFICATION</scope>
</reference>
<organism evidence="1 2">
    <name type="scientific">Panagrolaimus sp. PS1159</name>
    <dbReference type="NCBI Taxonomy" id="55785"/>
    <lineage>
        <taxon>Eukaryota</taxon>
        <taxon>Metazoa</taxon>
        <taxon>Ecdysozoa</taxon>
        <taxon>Nematoda</taxon>
        <taxon>Chromadorea</taxon>
        <taxon>Rhabditida</taxon>
        <taxon>Tylenchina</taxon>
        <taxon>Panagrolaimomorpha</taxon>
        <taxon>Panagrolaimoidea</taxon>
        <taxon>Panagrolaimidae</taxon>
        <taxon>Panagrolaimus</taxon>
    </lineage>
</organism>
<protein>
    <submittedName>
        <fullName evidence="2">Uncharacterized protein</fullName>
    </submittedName>
</protein>
<evidence type="ECO:0000313" key="1">
    <source>
        <dbReference type="Proteomes" id="UP000887580"/>
    </source>
</evidence>
<sequence>MKLLSPVGNVKCQDTRNTLGFTILFDDQNHIRGETKMVPVAGGQKVKMFLYEKCGNVEFSYYYATETIEGAEIQLETTGRTCFKNGEPPFRQHGTNTADNFMELKVSPGAPSLFGCQVFMILPGYMEVADAPLPKAQVNPLNSTFVE</sequence>
<proteinExistence type="predicted"/>
<accession>A0AC35F704</accession>
<evidence type="ECO:0000313" key="2">
    <source>
        <dbReference type="WBParaSite" id="PS1159_v2.g1462.t1"/>
    </source>
</evidence>
<name>A0AC35F704_9BILA</name>
<dbReference type="Proteomes" id="UP000887580">
    <property type="component" value="Unplaced"/>
</dbReference>